<sequence>ERSVERTPVPSIAKRLRSQSGKTVPTASGVTKTTKPSKTTGLKPVHYGPKRTWKVATTGTSSRKSIGGKKVPLNVPTTPIDNVSFHHENSATRWKYIYNRKLSLERELAQDALECQDIIDLIDEAGLTKTVWGLGSCYEKLVK</sequence>
<reference evidence="2 3" key="1">
    <citation type="journal article" date="2018" name="Front. Plant Sci.">
        <title>Red Clover (Trifolium pratense) and Zigzag Clover (T. medium) - A Picture of Genomic Similarities and Differences.</title>
        <authorList>
            <person name="Dluhosova J."/>
            <person name="Istvanek J."/>
            <person name="Nedelnik J."/>
            <person name="Repkova J."/>
        </authorList>
    </citation>
    <scope>NUCLEOTIDE SEQUENCE [LARGE SCALE GENOMIC DNA]</scope>
    <source>
        <strain evidence="3">cv. 10/8</strain>
        <tissue evidence="2">Leaf</tissue>
    </source>
</reference>
<name>A0A392QLE7_9FABA</name>
<accession>A0A392QLE7</accession>
<feature type="region of interest" description="Disordered" evidence="1">
    <location>
        <begin position="1"/>
        <end position="48"/>
    </location>
</feature>
<dbReference type="Proteomes" id="UP000265520">
    <property type="component" value="Unassembled WGS sequence"/>
</dbReference>
<dbReference type="EMBL" id="LXQA010142807">
    <property type="protein sequence ID" value="MCI24662.1"/>
    <property type="molecule type" value="Genomic_DNA"/>
</dbReference>
<evidence type="ECO:0000313" key="2">
    <source>
        <dbReference type="EMBL" id="MCI24662.1"/>
    </source>
</evidence>
<organism evidence="2 3">
    <name type="scientific">Trifolium medium</name>
    <dbReference type="NCBI Taxonomy" id="97028"/>
    <lineage>
        <taxon>Eukaryota</taxon>
        <taxon>Viridiplantae</taxon>
        <taxon>Streptophyta</taxon>
        <taxon>Embryophyta</taxon>
        <taxon>Tracheophyta</taxon>
        <taxon>Spermatophyta</taxon>
        <taxon>Magnoliopsida</taxon>
        <taxon>eudicotyledons</taxon>
        <taxon>Gunneridae</taxon>
        <taxon>Pentapetalae</taxon>
        <taxon>rosids</taxon>
        <taxon>fabids</taxon>
        <taxon>Fabales</taxon>
        <taxon>Fabaceae</taxon>
        <taxon>Papilionoideae</taxon>
        <taxon>50 kb inversion clade</taxon>
        <taxon>NPAAA clade</taxon>
        <taxon>Hologalegina</taxon>
        <taxon>IRL clade</taxon>
        <taxon>Trifolieae</taxon>
        <taxon>Trifolium</taxon>
    </lineage>
</organism>
<dbReference type="AlphaFoldDB" id="A0A392QLE7"/>
<evidence type="ECO:0000313" key="3">
    <source>
        <dbReference type="Proteomes" id="UP000265520"/>
    </source>
</evidence>
<evidence type="ECO:0000256" key="1">
    <source>
        <dbReference type="SAM" id="MobiDB-lite"/>
    </source>
</evidence>
<protein>
    <submittedName>
        <fullName evidence="2">Envelope-like protein</fullName>
    </submittedName>
</protein>
<feature type="non-terminal residue" evidence="2">
    <location>
        <position position="1"/>
    </location>
</feature>
<comment type="caution">
    <text evidence="2">The sequence shown here is derived from an EMBL/GenBank/DDBJ whole genome shotgun (WGS) entry which is preliminary data.</text>
</comment>
<keyword evidence="3" id="KW-1185">Reference proteome</keyword>
<proteinExistence type="predicted"/>
<feature type="compositionally biased region" description="Polar residues" evidence="1">
    <location>
        <begin position="18"/>
        <end position="40"/>
    </location>
</feature>